<evidence type="ECO:0000313" key="3">
    <source>
        <dbReference type="Proteomes" id="UP000788426"/>
    </source>
</evidence>
<evidence type="ECO:0000256" key="1">
    <source>
        <dbReference type="SAM" id="MobiDB-lite"/>
    </source>
</evidence>
<dbReference type="Proteomes" id="UP000788426">
    <property type="component" value="Unassembled WGS sequence"/>
</dbReference>
<keyword evidence="3" id="KW-1185">Reference proteome</keyword>
<protein>
    <submittedName>
        <fullName evidence="2">Uncharacterized protein</fullName>
    </submittedName>
</protein>
<proteinExistence type="predicted"/>
<reference evidence="2 3" key="1">
    <citation type="submission" date="2021-07" db="EMBL/GenBank/DDBJ databases">
        <title>Genomic diversity and antimicrobial resistance of Prevotella spp. isolated from chronic lung disease airways.</title>
        <authorList>
            <person name="Webb K.A."/>
            <person name="Olagoke O.S."/>
            <person name="Baird T."/>
            <person name="Neill J."/>
            <person name="Pham A."/>
            <person name="Wells T.J."/>
            <person name="Ramsay K.A."/>
            <person name="Bell S.C."/>
            <person name="Sarovich D.S."/>
            <person name="Price E.P."/>
        </authorList>
    </citation>
    <scope>NUCLEOTIDE SEQUENCE [LARGE SCALE GENOMIC DNA]</scope>
    <source>
        <strain evidence="2 3">SCHI0011.S.12</strain>
    </source>
</reference>
<sequence>MKKEYITPAIEGLQMEVVNFICTSGRTKSSYELGTQTGGFYEENPISDDNGNGEGPGETW</sequence>
<dbReference type="EMBL" id="JAHXCT010000001">
    <property type="protein sequence ID" value="MBW4768492.1"/>
    <property type="molecule type" value="Genomic_DNA"/>
</dbReference>
<name>A0ABS6YA92_9BACT</name>
<feature type="region of interest" description="Disordered" evidence="1">
    <location>
        <begin position="32"/>
        <end position="60"/>
    </location>
</feature>
<dbReference type="RefSeq" id="WP_219479321.1">
    <property type="nucleotide sequence ID" value="NZ_JAHXCT010000001.1"/>
</dbReference>
<gene>
    <name evidence="2" type="ORF">KZO38_01740</name>
</gene>
<accession>A0ABS6YA92</accession>
<organism evidence="2 3">
    <name type="scientific">Hoylesella nanceiensis</name>
    <dbReference type="NCBI Taxonomy" id="425941"/>
    <lineage>
        <taxon>Bacteria</taxon>
        <taxon>Pseudomonadati</taxon>
        <taxon>Bacteroidota</taxon>
        <taxon>Bacteroidia</taxon>
        <taxon>Bacteroidales</taxon>
        <taxon>Prevotellaceae</taxon>
        <taxon>Hoylesella</taxon>
    </lineage>
</organism>
<evidence type="ECO:0000313" key="2">
    <source>
        <dbReference type="EMBL" id="MBW4768492.1"/>
    </source>
</evidence>
<comment type="caution">
    <text evidence="2">The sequence shown here is derived from an EMBL/GenBank/DDBJ whole genome shotgun (WGS) entry which is preliminary data.</text>
</comment>